<dbReference type="EMBL" id="FUKJ01000420">
    <property type="protein sequence ID" value="SJM95417.1"/>
    <property type="molecule type" value="Genomic_DNA"/>
</dbReference>
<accession>A0A1R4HGS5</accession>
<protein>
    <submittedName>
        <fullName evidence="1">Uncharacterized protein</fullName>
    </submittedName>
</protein>
<dbReference type="Proteomes" id="UP000195442">
    <property type="component" value="Unassembled WGS sequence"/>
</dbReference>
<reference evidence="2" key="1">
    <citation type="submission" date="2017-02" db="EMBL/GenBank/DDBJ databases">
        <authorList>
            <person name="Daims H."/>
        </authorList>
    </citation>
    <scope>NUCLEOTIDE SEQUENCE [LARGE SCALE GENOMIC DNA]</scope>
</reference>
<evidence type="ECO:0000313" key="1">
    <source>
        <dbReference type="EMBL" id="SJM95417.1"/>
    </source>
</evidence>
<gene>
    <name evidence="1" type="ORF">CRENPOLYSF2_560001</name>
</gene>
<organism evidence="1 2">
    <name type="scientific">Crenothrix polyspora</name>
    <dbReference type="NCBI Taxonomy" id="360316"/>
    <lineage>
        <taxon>Bacteria</taxon>
        <taxon>Pseudomonadati</taxon>
        <taxon>Pseudomonadota</taxon>
        <taxon>Gammaproteobacteria</taxon>
        <taxon>Methylococcales</taxon>
        <taxon>Crenotrichaceae</taxon>
        <taxon>Crenothrix</taxon>
    </lineage>
</organism>
<name>A0A1R4HGS5_9GAMM</name>
<keyword evidence="2" id="KW-1185">Reference proteome</keyword>
<sequence length="32" mass="3640">MPPEQLVASVIEKEQRILALMAGIKQNLEFEN</sequence>
<evidence type="ECO:0000313" key="2">
    <source>
        <dbReference type="Proteomes" id="UP000195442"/>
    </source>
</evidence>
<dbReference type="AlphaFoldDB" id="A0A1R4HGS5"/>
<proteinExistence type="predicted"/>